<sequence>MTSEIENIIVKYISNSATSKDLDILSDWIETPENRLLFKDYVSIHYAINYNMNNPETDKIIEQLLATIRKEKSLFYKLKTQSIYKYAAAVILLGMLTTVYFLKNNTTYSDSHNTESIIVNNTISTGTNKAILILEDGTDVLLENNSSYQTQNLVSNGKEITYNSLKDKNAGEIVYNYLVIPRGGEFFVQLSDGTKVWLNSDSKIKYPVQFIAGALRHVELLYGEAYFDVSSSKNHEGSAFKVLTKSQEIEVLGTEFNIKAYKNDDFIATTLVEGQVAINKDGFNAILEPGQQSVVTQNNQGITINTVDIANEIAWKNGFFSFDKASLNDMLETLSRWYDLEVVYENDSKRNLVFSGVLKRTSNVEELLINIEKTGRVVFEVENKTVVIK</sequence>
<proteinExistence type="predicted"/>
<evidence type="ECO:0000313" key="5">
    <source>
        <dbReference type="Proteomes" id="UP000307602"/>
    </source>
</evidence>
<comment type="caution">
    <text evidence="4">The sequence shown here is derived from an EMBL/GenBank/DDBJ whole genome shotgun (WGS) entry which is preliminary data.</text>
</comment>
<evidence type="ECO:0000313" key="4">
    <source>
        <dbReference type="EMBL" id="TGV01392.1"/>
    </source>
</evidence>
<keyword evidence="5" id="KW-1185">Reference proteome</keyword>
<evidence type="ECO:0000259" key="3">
    <source>
        <dbReference type="Pfam" id="PF16344"/>
    </source>
</evidence>
<evidence type="ECO:0000259" key="2">
    <source>
        <dbReference type="Pfam" id="PF04773"/>
    </source>
</evidence>
<evidence type="ECO:0000256" key="1">
    <source>
        <dbReference type="SAM" id="Phobius"/>
    </source>
</evidence>
<protein>
    <submittedName>
        <fullName evidence="4">DUF4974 domain-containing protein</fullName>
    </submittedName>
</protein>
<dbReference type="OrthoDB" id="649666at2"/>
<accession>A0A4S1DVD5</accession>
<keyword evidence="1" id="KW-0472">Membrane</keyword>
<dbReference type="Gene3D" id="3.55.50.30">
    <property type="match status" value="1"/>
</dbReference>
<dbReference type="Pfam" id="PF16344">
    <property type="entry name" value="FecR_C"/>
    <property type="match status" value="1"/>
</dbReference>
<gene>
    <name evidence="4" type="ORF">EM932_15800</name>
</gene>
<feature type="domain" description="FecR protein" evidence="2">
    <location>
        <begin position="183"/>
        <end position="276"/>
    </location>
</feature>
<keyword evidence="1" id="KW-1133">Transmembrane helix</keyword>
<dbReference type="Proteomes" id="UP000307602">
    <property type="component" value="Unassembled WGS sequence"/>
</dbReference>
<reference evidence="4 5" key="1">
    <citation type="submission" date="2019-04" db="EMBL/GenBank/DDBJ databases">
        <authorList>
            <person name="Liu A."/>
        </authorList>
    </citation>
    <scope>NUCLEOTIDE SEQUENCE [LARGE SCALE GENOMIC DNA]</scope>
    <source>
        <strain evidence="4 5">RZ03</strain>
    </source>
</reference>
<dbReference type="GO" id="GO:0016989">
    <property type="term" value="F:sigma factor antagonist activity"/>
    <property type="evidence" value="ECO:0007669"/>
    <property type="project" value="TreeGrafter"/>
</dbReference>
<dbReference type="Gene3D" id="2.60.120.1440">
    <property type="match status" value="1"/>
</dbReference>
<dbReference type="InterPro" id="IPR032508">
    <property type="entry name" value="FecR_C"/>
</dbReference>
<feature type="domain" description="Protein FecR C-terminal" evidence="3">
    <location>
        <begin position="320"/>
        <end position="388"/>
    </location>
</feature>
<dbReference type="PANTHER" id="PTHR30273:SF2">
    <property type="entry name" value="PROTEIN FECR"/>
    <property type="match status" value="1"/>
</dbReference>
<keyword evidence="1" id="KW-0812">Transmembrane</keyword>
<dbReference type="InterPro" id="IPR012373">
    <property type="entry name" value="Ferrdict_sens_TM"/>
</dbReference>
<dbReference type="EMBL" id="SRSO01000024">
    <property type="protein sequence ID" value="TGV01392.1"/>
    <property type="molecule type" value="Genomic_DNA"/>
</dbReference>
<feature type="transmembrane region" description="Helical" evidence="1">
    <location>
        <begin position="83"/>
        <end position="102"/>
    </location>
</feature>
<dbReference type="InterPro" id="IPR006860">
    <property type="entry name" value="FecR"/>
</dbReference>
<organism evidence="4 5">
    <name type="scientific">Flavivirga rizhaonensis</name>
    <dbReference type="NCBI Taxonomy" id="2559571"/>
    <lineage>
        <taxon>Bacteria</taxon>
        <taxon>Pseudomonadati</taxon>
        <taxon>Bacteroidota</taxon>
        <taxon>Flavobacteriia</taxon>
        <taxon>Flavobacteriales</taxon>
        <taxon>Flavobacteriaceae</taxon>
        <taxon>Flavivirga</taxon>
    </lineage>
</organism>
<dbReference type="RefSeq" id="WP_135878173.1">
    <property type="nucleotide sequence ID" value="NZ_SRSO01000024.1"/>
</dbReference>
<dbReference type="PANTHER" id="PTHR30273">
    <property type="entry name" value="PERIPLASMIC SIGNAL SENSOR AND SIGMA FACTOR ACTIVATOR FECR-RELATED"/>
    <property type="match status" value="1"/>
</dbReference>
<dbReference type="AlphaFoldDB" id="A0A4S1DVD5"/>
<name>A0A4S1DVD5_9FLAO</name>
<dbReference type="Pfam" id="PF04773">
    <property type="entry name" value="FecR"/>
    <property type="match status" value="1"/>
</dbReference>